<evidence type="ECO:0000256" key="8">
    <source>
        <dbReference type="SAM" id="MobiDB-lite"/>
    </source>
</evidence>
<dbReference type="Proteomes" id="UP000814176">
    <property type="component" value="Unassembled WGS sequence"/>
</dbReference>
<feature type="region of interest" description="Disordered" evidence="8">
    <location>
        <begin position="437"/>
        <end position="460"/>
    </location>
</feature>
<dbReference type="Gene3D" id="3.90.70.10">
    <property type="entry name" value="Cysteine proteinases"/>
    <property type="match status" value="1"/>
</dbReference>
<evidence type="ECO:0000313" key="12">
    <source>
        <dbReference type="Proteomes" id="UP000814176"/>
    </source>
</evidence>
<dbReference type="GeneID" id="72008469"/>
<gene>
    <name evidence="11" type="ORF">C8Q71DRAFT_860044</name>
</gene>
<evidence type="ECO:0000259" key="10">
    <source>
        <dbReference type="PROSITE" id="PS50235"/>
    </source>
</evidence>
<reference evidence="11 12" key="1">
    <citation type="journal article" date="2021" name="Environ. Microbiol.">
        <title>Gene family expansions and transcriptome signatures uncover fungal adaptations to wood decay.</title>
        <authorList>
            <person name="Hage H."/>
            <person name="Miyauchi S."/>
            <person name="Viragh M."/>
            <person name="Drula E."/>
            <person name="Min B."/>
            <person name="Chaduli D."/>
            <person name="Navarro D."/>
            <person name="Favel A."/>
            <person name="Norest M."/>
            <person name="Lesage-Meessen L."/>
            <person name="Balint B."/>
            <person name="Merenyi Z."/>
            <person name="de Eugenio L."/>
            <person name="Morin E."/>
            <person name="Martinez A.T."/>
            <person name="Baldrian P."/>
            <person name="Stursova M."/>
            <person name="Martinez M.J."/>
            <person name="Novotny C."/>
            <person name="Magnuson J.K."/>
            <person name="Spatafora J.W."/>
            <person name="Maurice S."/>
            <person name="Pangilinan J."/>
            <person name="Andreopoulos W."/>
            <person name="LaButti K."/>
            <person name="Hundley H."/>
            <person name="Na H."/>
            <person name="Kuo A."/>
            <person name="Barry K."/>
            <person name="Lipzen A."/>
            <person name="Henrissat B."/>
            <person name="Riley R."/>
            <person name="Ahrendt S."/>
            <person name="Nagy L.G."/>
            <person name="Grigoriev I.V."/>
            <person name="Martin F."/>
            <person name="Rosso M.N."/>
        </authorList>
    </citation>
    <scope>NUCLEOTIDE SEQUENCE [LARGE SCALE GENOMIC DNA]</scope>
    <source>
        <strain evidence="11 12">CIRM-BRFM 1785</strain>
    </source>
</reference>
<keyword evidence="9" id="KW-0472">Membrane</keyword>
<dbReference type="Pfam" id="PF00443">
    <property type="entry name" value="UCH"/>
    <property type="match status" value="1"/>
</dbReference>
<comment type="similarity">
    <text evidence="2">Belongs to the peptidase C19 family.</text>
</comment>
<comment type="catalytic activity">
    <reaction evidence="1">
        <text>Thiol-dependent hydrolysis of ester, thioester, amide, peptide and isopeptide bonds formed by the C-terminal Gly of ubiquitin (a 76-residue protein attached to proteins as an intracellular targeting signal).</text>
        <dbReference type="EC" id="3.4.19.12"/>
    </reaction>
</comment>
<dbReference type="InterPro" id="IPR028889">
    <property type="entry name" value="USP"/>
</dbReference>
<keyword evidence="5" id="KW-0833">Ubl conjugation pathway</keyword>
<evidence type="ECO:0000256" key="3">
    <source>
        <dbReference type="ARBA" id="ARBA00012759"/>
    </source>
</evidence>
<dbReference type="PROSITE" id="PS00973">
    <property type="entry name" value="USP_2"/>
    <property type="match status" value="1"/>
</dbReference>
<keyword evidence="9" id="KW-0812">Transmembrane</keyword>
<evidence type="ECO:0000256" key="7">
    <source>
        <dbReference type="ARBA" id="ARBA00022807"/>
    </source>
</evidence>
<feature type="domain" description="USP" evidence="10">
    <location>
        <begin position="114"/>
        <end position="572"/>
    </location>
</feature>
<keyword evidence="7" id="KW-0788">Thiol protease</keyword>
<keyword evidence="12" id="KW-1185">Reference proteome</keyword>
<evidence type="ECO:0000313" key="11">
    <source>
        <dbReference type="EMBL" id="KAH9833772.1"/>
    </source>
</evidence>
<evidence type="ECO:0000256" key="2">
    <source>
        <dbReference type="ARBA" id="ARBA00009085"/>
    </source>
</evidence>
<dbReference type="InterPro" id="IPR018200">
    <property type="entry name" value="USP_CS"/>
</dbReference>
<keyword evidence="6" id="KW-0378">Hydrolase</keyword>
<dbReference type="EC" id="3.4.19.12" evidence="3"/>
<sequence>MQPLEDLRYLLLQLVSSPLFQQLFPFVVILIVPLLVVAANSRKGSLTSTIFMVFDALAGALPWHWFDSHSASSSAHEKRKSKKKHIRTRAELVKQEQHQLDSLPKASHDGGYYPGLVNISGTYCFMDSTLQAMASLCYLQPQIEQIHAKAEALDVPTPVIDALRDLLHTLNTPTSSPQALRPLEIINVLSDHSASKHNSLFSSREHQDAQELFQLLSECIKSEAAAVEKEGHRDRGLSVLAQAQGPASRELGKSVFDGLTANRRSCVECGYTEAVMHFAFDNWQLNMPRHAAQCRLEDCLDDYTRLEILTDCICRKCSMLATYRRLEAEAEKLAEIASTDHDPSTSKKKRAREARKLVARVKAALDDGRIEEDIKGVKMEKVFSRASTKQAMIARPPRVLALHLNRSVHYGHYASKNTCRVIFPEVLDLTPYTTSGQLSTSPSVPISTPPPPIPRSTTPTPAAYATPRTLYRLSAVVCHYGQHSFGHYVCFRRRPRPSSAGARRFDPPKLACSLSCECERCEQYGPVRDDDDEQPRPGRGWLRISDDSVAEVGIESVLQEGVGAFMLFYERVTIPRQSIYRSNSPRSSEETVRPGPEAVYANGSYASPVNGDAVEEMKIVKPVPKIVGPRVIHRVSAQPSSRSSSLSPPDRDPIPHPQTQPLASSSTTPGKSLPNGHAAPSGKNHAPSSTLSEGVRPAPVRPVSPQQESASPTPHERPSMTTNHPPALSPPSISSPTEPPPSPSIAVDLRA</sequence>
<evidence type="ECO:0000256" key="4">
    <source>
        <dbReference type="ARBA" id="ARBA00022670"/>
    </source>
</evidence>
<feature type="region of interest" description="Disordered" evidence="8">
    <location>
        <begin position="581"/>
        <end position="608"/>
    </location>
</feature>
<feature type="compositionally biased region" description="Low complexity" evidence="8">
    <location>
        <begin position="639"/>
        <end position="648"/>
    </location>
</feature>
<dbReference type="CDD" id="cd02662">
    <property type="entry name" value="Peptidase_C19F"/>
    <property type="match status" value="1"/>
</dbReference>
<dbReference type="EMBL" id="JADCUA010000017">
    <property type="protein sequence ID" value="KAH9833772.1"/>
    <property type="molecule type" value="Genomic_DNA"/>
</dbReference>
<dbReference type="InterPro" id="IPR038765">
    <property type="entry name" value="Papain-like_cys_pep_sf"/>
</dbReference>
<accession>A0ABQ8K9I2</accession>
<dbReference type="PROSITE" id="PS50235">
    <property type="entry name" value="USP_3"/>
    <property type="match status" value="1"/>
</dbReference>
<feature type="transmembrane region" description="Helical" evidence="9">
    <location>
        <begin position="20"/>
        <end position="39"/>
    </location>
</feature>
<dbReference type="InterPro" id="IPR001394">
    <property type="entry name" value="Peptidase_C19_UCH"/>
</dbReference>
<dbReference type="RefSeq" id="XP_047776488.1">
    <property type="nucleotide sequence ID" value="XM_047927737.1"/>
</dbReference>
<comment type="caution">
    <text evidence="11">The sequence shown here is derived from an EMBL/GenBank/DDBJ whole genome shotgun (WGS) entry which is preliminary data.</text>
</comment>
<evidence type="ECO:0000256" key="1">
    <source>
        <dbReference type="ARBA" id="ARBA00000707"/>
    </source>
</evidence>
<keyword evidence="9" id="KW-1133">Transmembrane helix</keyword>
<evidence type="ECO:0000256" key="5">
    <source>
        <dbReference type="ARBA" id="ARBA00022786"/>
    </source>
</evidence>
<feature type="region of interest" description="Disordered" evidence="8">
    <location>
        <begin position="635"/>
        <end position="751"/>
    </location>
</feature>
<dbReference type="PANTHER" id="PTHR24006:SF888">
    <property type="entry name" value="UBIQUITIN CARBOXYL-TERMINAL HYDROLASE 30"/>
    <property type="match status" value="1"/>
</dbReference>
<dbReference type="InterPro" id="IPR050164">
    <property type="entry name" value="Peptidase_C19"/>
</dbReference>
<protein>
    <recommendedName>
        <fullName evidence="3">ubiquitinyl hydrolase 1</fullName>
        <ecNumber evidence="3">3.4.19.12</ecNumber>
    </recommendedName>
</protein>
<proteinExistence type="inferred from homology"/>
<dbReference type="SUPFAM" id="SSF54001">
    <property type="entry name" value="Cysteine proteinases"/>
    <property type="match status" value="1"/>
</dbReference>
<keyword evidence="4" id="KW-0645">Protease</keyword>
<organism evidence="11 12">
    <name type="scientific">Rhodofomes roseus</name>
    <dbReference type="NCBI Taxonomy" id="34475"/>
    <lineage>
        <taxon>Eukaryota</taxon>
        <taxon>Fungi</taxon>
        <taxon>Dikarya</taxon>
        <taxon>Basidiomycota</taxon>
        <taxon>Agaricomycotina</taxon>
        <taxon>Agaricomycetes</taxon>
        <taxon>Polyporales</taxon>
        <taxon>Rhodofomes</taxon>
    </lineage>
</organism>
<dbReference type="PANTHER" id="PTHR24006">
    <property type="entry name" value="UBIQUITIN CARBOXYL-TERMINAL HYDROLASE"/>
    <property type="match status" value="1"/>
</dbReference>
<feature type="transmembrane region" description="Helical" evidence="9">
    <location>
        <begin position="46"/>
        <end position="66"/>
    </location>
</feature>
<evidence type="ECO:0000256" key="6">
    <source>
        <dbReference type="ARBA" id="ARBA00022801"/>
    </source>
</evidence>
<name>A0ABQ8K9I2_9APHY</name>
<feature type="compositionally biased region" description="Polar residues" evidence="8">
    <location>
        <begin position="657"/>
        <end position="670"/>
    </location>
</feature>
<evidence type="ECO:0000256" key="9">
    <source>
        <dbReference type="SAM" id="Phobius"/>
    </source>
</evidence>